<feature type="transmembrane region" description="Helical" evidence="7">
    <location>
        <begin position="96"/>
        <end position="129"/>
    </location>
</feature>
<feature type="domain" description="NADH:quinone oxidoreductase/Mrp antiporter transmembrane" evidence="8">
    <location>
        <begin position="106"/>
        <end position="389"/>
    </location>
</feature>
<dbReference type="GO" id="GO:0042773">
    <property type="term" value="P:ATP synthesis coupled electron transport"/>
    <property type="evidence" value="ECO:0007669"/>
    <property type="project" value="InterPro"/>
</dbReference>
<keyword evidence="3 7" id="KW-0812">Transmembrane</keyword>
<proteinExistence type="predicted"/>
<dbReference type="InterPro" id="IPR052175">
    <property type="entry name" value="ComplexI-like_HydComp"/>
</dbReference>
<dbReference type="GO" id="GO:0016829">
    <property type="term" value="F:lyase activity"/>
    <property type="evidence" value="ECO:0007669"/>
    <property type="project" value="UniProtKB-KW"/>
</dbReference>
<dbReference type="OrthoDB" id="371891at2157"/>
<reference evidence="9 10" key="1">
    <citation type="submission" date="2015-10" db="EMBL/GenBank/DDBJ databases">
        <title>Draft genome sequence of Thermococcus celericrescens strain DSM 17994.</title>
        <authorList>
            <person name="Hong S.-J."/>
            <person name="Park C.-E."/>
            <person name="Shin J.-H."/>
        </authorList>
    </citation>
    <scope>NUCLEOTIDE SEQUENCE [LARGE SCALE GENOMIC DNA]</scope>
    <source>
        <strain evidence="9 10">DSM 17994</strain>
    </source>
</reference>
<organism evidence="9 10">
    <name type="scientific">Thermococcus celericrescens</name>
    <dbReference type="NCBI Taxonomy" id="227598"/>
    <lineage>
        <taxon>Archaea</taxon>
        <taxon>Methanobacteriati</taxon>
        <taxon>Methanobacteriota</taxon>
        <taxon>Thermococci</taxon>
        <taxon>Thermococcales</taxon>
        <taxon>Thermococcaceae</taxon>
        <taxon>Thermococcus</taxon>
    </lineage>
</organism>
<feature type="transmembrane region" description="Helical" evidence="7">
    <location>
        <begin position="28"/>
        <end position="56"/>
    </location>
</feature>
<keyword evidence="2" id="KW-1003">Cell membrane</keyword>
<feature type="transmembrane region" description="Helical" evidence="7">
    <location>
        <begin position="182"/>
        <end position="203"/>
    </location>
</feature>
<keyword evidence="9" id="KW-0456">Lyase</keyword>
<feature type="transmembrane region" description="Helical" evidence="7">
    <location>
        <begin position="459"/>
        <end position="479"/>
    </location>
</feature>
<evidence type="ECO:0000313" key="10">
    <source>
        <dbReference type="Proteomes" id="UP000053462"/>
    </source>
</evidence>
<comment type="caution">
    <text evidence="9">The sequence shown here is derived from an EMBL/GenBank/DDBJ whole genome shotgun (WGS) entry which is preliminary data.</text>
</comment>
<protein>
    <submittedName>
        <fullName evidence="9">Formate hydrogenlyase</fullName>
    </submittedName>
</protein>
<dbReference type="RefSeq" id="WP_058939514.1">
    <property type="nucleotide sequence ID" value="NZ_LLYW01000035.1"/>
</dbReference>
<dbReference type="STRING" id="227598.APY94_10135"/>
<keyword evidence="6 7" id="KW-0472">Membrane</keyword>
<dbReference type="PRINTS" id="PR01437">
    <property type="entry name" value="NUOXDRDTASE4"/>
</dbReference>
<dbReference type="AlphaFoldDB" id="A0A100XWJ6"/>
<keyword evidence="5" id="KW-0560">Oxidoreductase</keyword>
<feature type="transmembrane region" description="Helical" evidence="7">
    <location>
        <begin position="244"/>
        <end position="264"/>
    </location>
</feature>
<feature type="transmembrane region" description="Helical" evidence="7">
    <location>
        <begin position="141"/>
        <end position="162"/>
    </location>
</feature>
<keyword evidence="10" id="KW-1185">Reference proteome</keyword>
<feature type="transmembrane region" description="Helical" evidence="7">
    <location>
        <begin position="215"/>
        <end position="232"/>
    </location>
</feature>
<evidence type="ECO:0000256" key="5">
    <source>
        <dbReference type="ARBA" id="ARBA00023002"/>
    </source>
</evidence>
<feature type="transmembrane region" description="Helical" evidence="7">
    <location>
        <begin position="344"/>
        <end position="365"/>
    </location>
</feature>
<dbReference type="GO" id="GO:0008137">
    <property type="term" value="F:NADH dehydrogenase (ubiquinone) activity"/>
    <property type="evidence" value="ECO:0007669"/>
    <property type="project" value="InterPro"/>
</dbReference>
<evidence type="ECO:0000256" key="7">
    <source>
        <dbReference type="SAM" id="Phobius"/>
    </source>
</evidence>
<comment type="subcellular location">
    <subcellularLocation>
        <location evidence="1">Cell membrane</location>
        <topology evidence="1">Multi-pass membrane protein</topology>
    </subcellularLocation>
</comment>
<dbReference type="PANTHER" id="PTHR42682:SF3">
    <property type="entry name" value="FORMATE HYDROGENLYASE SUBUNIT 3-RELATED"/>
    <property type="match status" value="1"/>
</dbReference>
<evidence type="ECO:0000256" key="2">
    <source>
        <dbReference type="ARBA" id="ARBA00022475"/>
    </source>
</evidence>
<dbReference type="GO" id="GO:0005886">
    <property type="term" value="C:plasma membrane"/>
    <property type="evidence" value="ECO:0007669"/>
    <property type="project" value="UniProtKB-SubCell"/>
</dbReference>
<dbReference type="Pfam" id="PF00361">
    <property type="entry name" value="Proton_antipo_M"/>
    <property type="match status" value="1"/>
</dbReference>
<evidence type="ECO:0000259" key="8">
    <source>
        <dbReference type="Pfam" id="PF00361"/>
    </source>
</evidence>
<dbReference type="Proteomes" id="UP000053462">
    <property type="component" value="Unassembled WGS sequence"/>
</dbReference>
<gene>
    <name evidence="9" type="ORF">APY94_10135</name>
</gene>
<dbReference type="InterPro" id="IPR001750">
    <property type="entry name" value="ND/Mrp_TM"/>
</dbReference>
<accession>A0A100XWJ6</accession>
<evidence type="ECO:0000256" key="4">
    <source>
        <dbReference type="ARBA" id="ARBA00022989"/>
    </source>
</evidence>
<feature type="transmembrane region" description="Helical" evidence="7">
    <location>
        <begin position="571"/>
        <end position="593"/>
    </location>
</feature>
<feature type="transmembrane region" description="Helical" evidence="7">
    <location>
        <begin position="276"/>
        <end position="294"/>
    </location>
</feature>
<evidence type="ECO:0000256" key="6">
    <source>
        <dbReference type="ARBA" id="ARBA00023136"/>
    </source>
</evidence>
<feature type="transmembrane region" description="Helical" evidence="7">
    <location>
        <begin position="63"/>
        <end position="84"/>
    </location>
</feature>
<sequence length="594" mass="63561">MIFALMFLLAIIVGLVSRNSKVVSVLSALASISLVVEATGGIVFHAAISGITVAFATDELSRFFAILVGVAGFAVSVYSLSYMGRRHLVTAAYPLFVLSMALIVLARDFLTLLIFWELMTAASYVLIMYNHERRETLRASVVYLVAMHALNTAPLIIGLGYVYSHAGTLDYSALSGTVVPSWVIWALTVGFLAKAGIFPLHFWLPEAHPVAPSNVSALLSGVMLKMAVYGMLRTLETFGRAGSIAVPLVVLSIVTIALGSLLALNQKDIKRMMAYSSIDNMGYIFLAIGAYLLLSGELKEVAITAVLLHSFNHMLFKNLLFMLSGNILHATGRKDTGIRGLSREMPITFGLSIVGILAVSGVPPLNGFASKWLIYRATFLSKNPLLVAGGAVALLGSALTLAAYLKLYRVFTCEPNVEAEEAPLPMLLGEGILAVLCVVGGVVPGMLLRPVGLPYPATLDLPLFTLIIAVLIASLLVALPPRARESGVWTNGEPVEEFEIKPEHMYTGVSGAVQRISAAGDRIQSLTLSGSRFYRSTGGGYIDEALFMPLIRLSCGFGACFKELSKELNGMLATTFLVLVAMVIAFLAFVGVIG</sequence>
<feature type="transmembrane region" description="Helical" evidence="7">
    <location>
        <begin position="426"/>
        <end position="447"/>
    </location>
</feature>
<evidence type="ECO:0000313" key="9">
    <source>
        <dbReference type="EMBL" id="KUH32433.1"/>
    </source>
</evidence>
<evidence type="ECO:0000256" key="3">
    <source>
        <dbReference type="ARBA" id="ARBA00022692"/>
    </source>
</evidence>
<keyword evidence="4 7" id="KW-1133">Transmembrane helix</keyword>
<name>A0A100XWJ6_9EURY</name>
<feature type="transmembrane region" description="Helical" evidence="7">
    <location>
        <begin position="385"/>
        <end position="405"/>
    </location>
</feature>
<feature type="transmembrane region" description="Helical" evidence="7">
    <location>
        <begin position="314"/>
        <end position="332"/>
    </location>
</feature>
<evidence type="ECO:0000256" key="1">
    <source>
        <dbReference type="ARBA" id="ARBA00004651"/>
    </source>
</evidence>
<dbReference type="PANTHER" id="PTHR42682">
    <property type="entry name" value="HYDROGENASE-4 COMPONENT F"/>
    <property type="match status" value="1"/>
</dbReference>
<dbReference type="GO" id="GO:0016491">
    <property type="term" value="F:oxidoreductase activity"/>
    <property type="evidence" value="ECO:0007669"/>
    <property type="project" value="UniProtKB-KW"/>
</dbReference>
<dbReference type="InterPro" id="IPR003918">
    <property type="entry name" value="NADH_UbQ_OxRdtase"/>
</dbReference>
<dbReference type="EMBL" id="LLYW01000035">
    <property type="protein sequence ID" value="KUH32433.1"/>
    <property type="molecule type" value="Genomic_DNA"/>
</dbReference>